<reference evidence="1" key="1">
    <citation type="submission" date="2023-08" db="EMBL/GenBank/DDBJ databases">
        <title>Functional and genomic diversity of the sorghum phyllosphere microbiome.</title>
        <authorList>
            <person name="Shade A."/>
        </authorList>
    </citation>
    <scope>NUCLEOTIDE SEQUENCE</scope>
    <source>
        <strain evidence="1">SORGH_AS_0885</strain>
    </source>
</reference>
<accession>A0ACC6IE79</accession>
<evidence type="ECO:0000313" key="2">
    <source>
        <dbReference type="Proteomes" id="UP001261666"/>
    </source>
</evidence>
<comment type="caution">
    <text evidence="1">The sequence shown here is derived from an EMBL/GenBank/DDBJ whole genome shotgun (WGS) entry which is preliminary data.</text>
</comment>
<protein>
    <submittedName>
        <fullName evidence="1">Alcohol dehydrogenase</fullName>
        <ecNumber evidence="1">1.1.1.1</ecNumber>
    </submittedName>
</protein>
<dbReference type="Proteomes" id="UP001261666">
    <property type="component" value="Unassembled WGS sequence"/>
</dbReference>
<name>A0ACC6IE79_9ACTN</name>
<sequence length="346" mass="36311">MMRALVYEQLGATPEVQQVPEPEVPASGVVLRVGATGVCRSDWHAWVGHDPDIVLPHVPGHEFAGTVVGVGERVENWAVGDRVTTPFLLACGSCTHCRRGVQNLCDRSSQPGFASWGSFAELVAVPFADVNLVRLPEQMEFATAASLGCRFVTSFRAVVDRARTSAGEWVAVHGCGGVGLSAVMIARALGARVVAIDIHADKLALAVAAGADAVVDASTEDVVTAVRDLTGGGAHVSIEALGHRDVFLNSVRGLRKQGRHVQVGLMMGDSEPASLHTDEVLFNELEVLGSFGMPSHRYDAMLAMIDAGLLQPEKLIGRTLGLAEAGEALMTVGTSTVPGVSVVVDP</sequence>
<proteinExistence type="predicted"/>
<organism evidence="1 2">
    <name type="scientific">Nocardioides zeae</name>
    <dbReference type="NCBI Taxonomy" id="1457234"/>
    <lineage>
        <taxon>Bacteria</taxon>
        <taxon>Bacillati</taxon>
        <taxon>Actinomycetota</taxon>
        <taxon>Actinomycetes</taxon>
        <taxon>Propionibacteriales</taxon>
        <taxon>Nocardioidaceae</taxon>
        <taxon>Nocardioides</taxon>
    </lineage>
</organism>
<gene>
    <name evidence="1" type="ORF">QE364_000676</name>
</gene>
<dbReference type="EMBL" id="JAVIZJ010000002">
    <property type="protein sequence ID" value="MDR6208984.1"/>
    <property type="molecule type" value="Genomic_DNA"/>
</dbReference>
<evidence type="ECO:0000313" key="1">
    <source>
        <dbReference type="EMBL" id="MDR6208984.1"/>
    </source>
</evidence>
<dbReference type="EC" id="1.1.1.1" evidence="1"/>
<keyword evidence="1" id="KW-0560">Oxidoreductase</keyword>
<keyword evidence="2" id="KW-1185">Reference proteome</keyword>